<dbReference type="EMBL" id="ML220112">
    <property type="protein sequence ID" value="TGZ85709.1"/>
    <property type="molecule type" value="Genomic_DNA"/>
</dbReference>
<comment type="subcellular location">
    <subcellularLocation>
        <location evidence="1">Mitochondrion inner membrane</location>
        <topology evidence="1">Peripheral membrane protein</topology>
        <orientation evidence="1">Matrix side</orientation>
    </subcellularLocation>
</comment>
<dbReference type="AlphaFoldDB" id="A0A4S2N8I8"/>
<keyword evidence="3" id="KW-0679">Respiratory chain</keyword>
<keyword evidence="8" id="KW-0472">Membrane</keyword>
<feature type="domain" description="Peptidase M16 N-terminal" evidence="12">
    <location>
        <begin position="47"/>
        <end position="186"/>
    </location>
</feature>
<dbReference type="SUPFAM" id="SSF63411">
    <property type="entry name" value="LuxS/MPP-like metallohydrolase"/>
    <property type="match status" value="2"/>
</dbReference>
<dbReference type="STRING" id="341454.A0A4S2N8I8"/>
<evidence type="ECO:0000313" key="14">
    <source>
        <dbReference type="EMBL" id="TGZ85709.1"/>
    </source>
</evidence>
<evidence type="ECO:0000256" key="3">
    <source>
        <dbReference type="ARBA" id="ARBA00022660"/>
    </source>
</evidence>
<dbReference type="FunFam" id="3.30.830.10:FF:000021">
    <property type="entry name" value="Cytochrome b-c1 complex subunit 2"/>
    <property type="match status" value="1"/>
</dbReference>
<dbReference type="InterPro" id="IPR011765">
    <property type="entry name" value="Pept_M16_N"/>
</dbReference>
<evidence type="ECO:0000256" key="7">
    <source>
        <dbReference type="ARBA" id="ARBA00023128"/>
    </source>
</evidence>
<dbReference type="FunFam" id="3.30.830.10:FF:000039">
    <property type="entry name" value="Ubiquinol-cytochrome c reductase core subunit 2"/>
    <property type="match status" value="1"/>
</dbReference>
<keyword evidence="6" id="KW-0249">Electron transport</keyword>
<sequence length="451" mass="48080">MFARSKIARGIPQCCTKIAPQSRGLAAQASSPFHYTVAEAGGVKTAARDDGAPTTSLAVVVRGGSRYQSAPGAAHGLAQFAFKNTEKRSALRLTRETELLGAQFSSSHSRENIVLRAKFLREDLPYYTEAIADVLTKTRYRPYEFAEEVAPVLARDIKAFEHSPVQIALENAHNIAFHNGLGNRLLAQSHKFLHDNSEKCEIIPGYAKQVYQKGNIAVIASGAPSAELEKWTKEHFADVPVGKGDISSAKTKYFGGENRFYTDSGNALVIAFPGSQGGPKAKAEFQILAYLLSGESATKWNAGTSLLAQAVGQHIGLKAVARHTAYSDAGLLTITIEGPRETLGKGAEAVVATLNKLNTVKEEDVKRAIARAKFDVLSAAEDRSVGLELVGQSLISSGEVPQVAATVKALEAVTVDAVKAAAKTLVEGRATFSVAGDLHYLPFASDIGLKC</sequence>
<feature type="domain" description="Peptidase M16 C-terminal" evidence="13">
    <location>
        <begin position="206"/>
        <end position="370"/>
    </location>
</feature>
<evidence type="ECO:0000256" key="9">
    <source>
        <dbReference type="ARBA" id="ARBA00038146"/>
    </source>
</evidence>
<proteinExistence type="inferred from homology"/>
<evidence type="ECO:0000256" key="1">
    <source>
        <dbReference type="ARBA" id="ARBA00004443"/>
    </source>
</evidence>
<keyword evidence="7" id="KW-0496">Mitochondrion</keyword>
<evidence type="ECO:0000259" key="12">
    <source>
        <dbReference type="Pfam" id="PF00675"/>
    </source>
</evidence>
<accession>A0A4S2N8I8</accession>
<evidence type="ECO:0000313" key="15">
    <source>
        <dbReference type="Proteomes" id="UP000298138"/>
    </source>
</evidence>
<reference evidence="14 15" key="1">
    <citation type="submission" date="2019-04" db="EMBL/GenBank/DDBJ databases">
        <title>Comparative genomics and transcriptomics to analyze fruiting body development in filamentous ascomycetes.</title>
        <authorList>
            <consortium name="DOE Joint Genome Institute"/>
            <person name="Lutkenhaus R."/>
            <person name="Traeger S."/>
            <person name="Breuer J."/>
            <person name="Kuo A."/>
            <person name="Lipzen A."/>
            <person name="Pangilinan J."/>
            <person name="Dilworth D."/>
            <person name="Sandor L."/>
            <person name="Poggeler S."/>
            <person name="Barry K."/>
            <person name="Grigoriev I.V."/>
            <person name="Nowrousian M."/>
        </authorList>
    </citation>
    <scope>NUCLEOTIDE SEQUENCE [LARGE SCALE GENOMIC DNA]</scope>
    <source>
        <strain evidence="14 15">CBS 389.68</strain>
    </source>
</reference>
<keyword evidence="2" id="KW-0813">Transport</keyword>
<dbReference type="OrthoDB" id="6369905at2759"/>
<dbReference type="PANTHER" id="PTHR11851:SF209">
    <property type="entry name" value="CYTOCHROME B-C1 COMPLEX SUBUNIT 2, MITOCHONDRIAL"/>
    <property type="match status" value="1"/>
</dbReference>
<name>A0A4S2N8I8_9PEZI</name>
<dbReference type="InterPro" id="IPR011249">
    <property type="entry name" value="Metalloenz_LuxS/M16"/>
</dbReference>
<dbReference type="InParanoid" id="A0A4S2N8I8"/>
<dbReference type="GO" id="GO:0046872">
    <property type="term" value="F:metal ion binding"/>
    <property type="evidence" value="ECO:0007669"/>
    <property type="project" value="InterPro"/>
</dbReference>
<keyword evidence="5" id="KW-0809">Transit peptide</keyword>
<evidence type="ECO:0000256" key="6">
    <source>
        <dbReference type="ARBA" id="ARBA00022982"/>
    </source>
</evidence>
<evidence type="ECO:0000256" key="8">
    <source>
        <dbReference type="ARBA" id="ARBA00023136"/>
    </source>
</evidence>
<evidence type="ECO:0000256" key="11">
    <source>
        <dbReference type="ARBA" id="ARBA00041372"/>
    </source>
</evidence>
<comment type="similarity">
    <text evidence="9">Belongs to the peptidase M16 family. UQCRC2/QCR2 subfamily.</text>
</comment>
<dbReference type="GO" id="GO:0016787">
    <property type="term" value="F:hydrolase activity"/>
    <property type="evidence" value="ECO:0007669"/>
    <property type="project" value="UniProtKB-KW"/>
</dbReference>
<organism evidence="14 15">
    <name type="scientific">Ascodesmis nigricans</name>
    <dbReference type="NCBI Taxonomy" id="341454"/>
    <lineage>
        <taxon>Eukaryota</taxon>
        <taxon>Fungi</taxon>
        <taxon>Dikarya</taxon>
        <taxon>Ascomycota</taxon>
        <taxon>Pezizomycotina</taxon>
        <taxon>Pezizomycetes</taxon>
        <taxon>Pezizales</taxon>
        <taxon>Ascodesmidaceae</taxon>
        <taxon>Ascodesmis</taxon>
    </lineage>
</organism>
<gene>
    <name evidence="14" type="ORF">EX30DRAFT_326993</name>
</gene>
<dbReference type="InterPro" id="IPR050361">
    <property type="entry name" value="MPP/UQCRC_Complex"/>
</dbReference>
<evidence type="ECO:0000259" key="13">
    <source>
        <dbReference type="Pfam" id="PF05193"/>
    </source>
</evidence>
<evidence type="ECO:0000256" key="5">
    <source>
        <dbReference type="ARBA" id="ARBA00022946"/>
    </source>
</evidence>
<dbReference type="PANTHER" id="PTHR11851">
    <property type="entry name" value="METALLOPROTEASE"/>
    <property type="match status" value="1"/>
</dbReference>
<dbReference type="Gene3D" id="3.30.830.10">
    <property type="entry name" value="Metalloenzyme, LuxS/M16 peptidase-like"/>
    <property type="match status" value="2"/>
</dbReference>
<keyword evidence="14" id="KW-0378">Hydrolase</keyword>
<dbReference type="FunCoup" id="A0A4S2N8I8">
    <property type="interactions" value="280"/>
</dbReference>
<evidence type="ECO:0000256" key="2">
    <source>
        <dbReference type="ARBA" id="ARBA00022448"/>
    </source>
</evidence>
<dbReference type="Pfam" id="PF05193">
    <property type="entry name" value="Peptidase_M16_C"/>
    <property type="match status" value="1"/>
</dbReference>
<dbReference type="InterPro" id="IPR007863">
    <property type="entry name" value="Peptidase_M16_C"/>
</dbReference>
<dbReference type="Proteomes" id="UP000298138">
    <property type="component" value="Unassembled WGS sequence"/>
</dbReference>
<evidence type="ECO:0000256" key="4">
    <source>
        <dbReference type="ARBA" id="ARBA00022792"/>
    </source>
</evidence>
<keyword evidence="15" id="KW-1185">Reference proteome</keyword>
<keyword evidence="4" id="KW-0999">Mitochondrion inner membrane</keyword>
<evidence type="ECO:0000256" key="10">
    <source>
        <dbReference type="ARBA" id="ARBA00040751"/>
    </source>
</evidence>
<dbReference type="Pfam" id="PF00675">
    <property type="entry name" value="Peptidase_M16"/>
    <property type="match status" value="1"/>
</dbReference>
<dbReference type="GO" id="GO:0005743">
    <property type="term" value="C:mitochondrial inner membrane"/>
    <property type="evidence" value="ECO:0007669"/>
    <property type="project" value="UniProtKB-SubCell"/>
</dbReference>
<protein>
    <recommendedName>
        <fullName evidence="10">Cytochrome b-c1 complex subunit 2, mitochondrial</fullName>
    </recommendedName>
    <alternativeName>
        <fullName evidence="11">Core protein II</fullName>
    </alternativeName>
</protein>